<feature type="domain" description="2Fe-2S ferredoxin-type" evidence="3">
    <location>
        <begin position="2"/>
        <end position="93"/>
    </location>
</feature>
<dbReference type="Gene3D" id="2.40.30.10">
    <property type="entry name" value="Translation factors"/>
    <property type="match status" value="1"/>
</dbReference>
<dbReference type="InterPro" id="IPR012675">
    <property type="entry name" value="Beta-grasp_dom_sf"/>
</dbReference>
<accession>A0A446D0B9</accession>
<dbReference type="InterPro" id="IPR050415">
    <property type="entry name" value="MRET"/>
</dbReference>
<dbReference type="InterPro" id="IPR008333">
    <property type="entry name" value="Cbr1-like_FAD-bd_dom"/>
</dbReference>
<feature type="domain" description="FAD-binding FR-type" evidence="4">
    <location>
        <begin position="102"/>
        <end position="203"/>
    </location>
</feature>
<keyword evidence="2" id="KW-0411">Iron-sulfur</keyword>
<dbReference type="CDD" id="cd00207">
    <property type="entry name" value="fer2"/>
    <property type="match status" value="1"/>
</dbReference>
<evidence type="ECO:0000259" key="3">
    <source>
        <dbReference type="PROSITE" id="PS51085"/>
    </source>
</evidence>
<keyword evidence="2" id="KW-0479">Metal-binding</keyword>
<dbReference type="SUPFAM" id="SSF63380">
    <property type="entry name" value="Riboflavin synthase domain-like"/>
    <property type="match status" value="1"/>
</dbReference>
<proteinExistence type="predicted"/>
<evidence type="ECO:0000259" key="4">
    <source>
        <dbReference type="PROSITE" id="PS51384"/>
    </source>
</evidence>
<dbReference type="InterPro" id="IPR001433">
    <property type="entry name" value="OxRdtase_FAD/NAD-bd"/>
</dbReference>
<dbReference type="SUPFAM" id="SSF52343">
    <property type="entry name" value="Ferredoxin reductase-like, C-terminal NADP-linked domain"/>
    <property type="match status" value="1"/>
</dbReference>
<dbReference type="GO" id="GO:0051537">
    <property type="term" value="F:2 iron, 2 sulfur cluster binding"/>
    <property type="evidence" value="ECO:0007669"/>
    <property type="project" value="UniProtKB-KW"/>
</dbReference>
<evidence type="ECO:0000313" key="6">
    <source>
        <dbReference type="Proteomes" id="UP000289465"/>
    </source>
</evidence>
<keyword evidence="5" id="KW-0560">Oxidoreductase</keyword>
<dbReference type="Gene3D" id="3.40.50.80">
    <property type="entry name" value="Nucleotide-binding domain of ferredoxin-NADP reductase (FNR) module"/>
    <property type="match status" value="1"/>
</dbReference>
<dbReference type="PROSITE" id="PS51384">
    <property type="entry name" value="FAD_FR"/>
    <property type="match status" value="1"/>
</dbReference>
<gene>
    <name evidence="5" type="primary">dmpP</name>
    <name evidence="5" type="ORF">AVE30378_05907</name>
</gene>
<comment type="cofactor">
    <cofactor evidence="1">
        <name>FAD</name>
        <dbReference type="ChEBI" id="CHEBI:57692"/>
    </cofactor>
</comment>
<dbReference type="PANTHER" id="PTHR47354">
    <property type="entry name" value="NADH OXIDOREDUCTASE HCR"/>
    <property type="match status" value="1"/>
</dbReference>
<dbReference type="InterPro" id="IPR017938">
    <property type="entry name" value="Riboflavin_synthase-like_b-brl"/>
</dbReference>
<dbReference type="OrthoDB" id="370747at2"/>
<dbReference type="PRINTS" id="PR00410">
    <property type="entry name" value="PHEHYDRXLASE"/>
</dbReference>
<dbReference type="AlphaFoldDB" id="A0A446D0B9"/>
<dbReference type="Pfam" id="PF00970">
    <property type="entry name" value="FAD_binding_6"/>
    <property type="match status" value="1"/>
</dbReference>
<name>A0A446D0B9_9BURK</name>
<dbReference type="InterPro" id="IPR036010">
    <property type="entry name" value="2Fe-2S_ferredoxin-like_sf"/>
</dbReference>
<dbReference type="PANTHER" id="PTHR47354:SF5">
    <property type="entry name" value="PROTEIN RFBI"/>
    <property type="match status" value="1"/>
</dbReference>
<evidence type="ECO:0000256" key="1">
    <source>
        <dbReference type="ARBA" id="ARBA00001974"/>
    </source>
</evidence>
<dbReference type="EC" id="1.14.13.7" evidence="5"/>
<keyword evidence="2" id="KW-0001">2Fe-2S</keyword>
<dbReference type="Gene3D" id="3.10.20.30">
    <property type="match status" value="1"/>
</dbReference>
<sequence>MAIITIQPSGRTVECSPGDTVLTALERAGYALPNNCRAGACGECKVKVLAGAFDQGTVLDMALTAEERAQGYGLMCMAKPLADSLEIEWGTADARPKLFPPRENVLFVVTDKRQLTPRVVELRLRPLGKPLRYWPGQYVMLGDPGAGIAPRAYSISNAPRPDGELVLQVARLDGGATSSWVHETLMPGDSIKLSGPYGTFIGDPAVDSPILCLAAGTGLAPILALTEAAMRRGFRQPVMLVVSARTHADVYGLGLLAWWRTKHRKFDYRVTLTREARDGCLAGRVGEVLPGVLADLSKHTVFAAGSPAFVTASVDAALRLGAKPDAIFTEGFNAQQRPTVVDDEHLLAAAGAS</sequence>
<dbReference type="InterPro" id="IPR017927">
    <property type="entry name" value="FAD-bd_FR_type"/>
</dbReference>
<keyword evidence="2" id="KW-0408">Iron</keyword>
<dbReference type="Proteomes" id="UP000289465">
    <property type="component" value="Unassembled WGS sequence"/>
</dbReference>
<dbReference type="GO" id="GO:0018662">
    <property type="term" value="F:phenol 2-monooxygenase activity"/>
    <property type="evidence" value="ECO:0007669"/>
    <property type="project" value="UniProtKB-EC"/>
</dbReference>
<evidence type="ECO:0000256" key="2">
    <source>
        <dbReference type="ARBA" id="ARBA00022714"/>
    </source>
</evidence>
<evidence type="ECO:0000313" key="5">
    <source>
        <dbReference type="EMBL" id="SSW73561.1"/>
    </source>
</evidence>
<dbReference type="PROSITE" id="PS51085">
    <property type="entry name" value="2FE2S_FER_2"/>
    <property type="match status" value="1"/>
</dbReference>
<protein>
    <submittedName>
        <fullName evidence="5">Phenol hydroxylase P5 protein</fullName>
        <ecNumber evidence="5">1.14.13.7</ecNumber>
    </submittedName>
</protein>
<dbReference type="Pfam" id="PF00175">
    <property type="entry name" value="NAD_binding_1"/>
    <property type="match status" value="1"/>
</dbReference>
<dbReference type="Pfam" id="PF00111">
    <property type="entry name" value="Fer2"/>
    <property type="match status" value="1"/>
</dbReference>
<organism evidence="5 6">
    <name type="scientific">Achromobacter veterisilvae</name>
    <dbReference type="NCBI Taxonomy" id="2069367"/>
    <lineage>
        <taxon>Bacteria</taxon>
        <taxon>Pseudomonadati</taxon>
        <taxon>Pseudomonadota</taxon>
        <taxon>Betaproteobacteria</taxon>
        <taxon>Burkholderiales</taxon>
        <taxon>Alcaligenaceae</taxon>
        <taxon>Achromobacter</taxon>
    </lineage>
</organism>
<dbReference type="SUPFAM" id="SSF54292">
    <property type="entry name" value="2Fe-2S ferredoxin-like"/>
    <property type="match status" value="1"/>
</dbReference>
<reference evidence="5 6" key="1">
    <citation type="submission" date="2018-07" db="EMBL/GenBank/DDBJ databases">
        <authorList>
            <person name="Peeters C."/>
        </authorList>
    </citation>
    <scope>NUCLEOTIDE SEQUENCE [LARGE SCALE GENOMIC DNA]</scope>
    <source>
        <strain evidence="5 6">LMG 30378</strain>
    </source>
</reference>
<dbReference type="InterPro" id="IPR001041">
    <property type="entry name" value="2Fe-2S_ferredoxin-type"/>
</dbReference>
<dbReference type="CDD" id="cd06187">
    <property type="entry name" value="O2ase_reductase_like"/>
    <property type="match status" value="1"/>
</dbReference>
<dbReference type="RefSeq" id="WP_129246465.1">
    <property type="nucleotide sequence ID" value="NZ_UFQC01000055.1"/>
</dbReference>
<dbReference type="EMBL" id="UFQC01000055">
    <property type="protein sequence ID" value="SSW73561.1"/>
    <property type="molecule type" value="Genomic_DNA"/>
</dbReference>
<dbReference type="InterPro" id="IPR039261">
    <property type="entry name" value="FNR_nucleotide-bd"/>
</dbReference>